<gene>
    <name evidence="5" type="primary">LOC112041579</name>
</gene>
<dbReference type="InParanoid" id="A0A2R2MKN6"/>
<dbReference type="Gene3D" id="3.40.50.300">
    <property type="entry name" value="P-loop containing nucleotide triphosphate hydrolases"/>
    <property type="match status" value="1"/>
</dbReference>
<dbReference type="GO" id="GO:0030687">
    <property type="term" value="C:preribosome, large subunit precursor"/>
    <property type="evidence" value="ECO:0007669"/>
    <property type="project" value="TreeGrafter"/>
</dbReference>
<evidence type="ECO:0000256" key="2">
    <source>
        <dbReference type="ARBA" id="ARBA00022840"/>
    </source>
</evidence>
<keyword evidence="4" id="KW-1185">Reference proteome</keyword>
<keyword evidence="2" id="KW-0067">ATP-binding</keyword>
<dbReference type="KEGG" id="lak:112041579"/>
<dbReference type="Proteomes" id="UP000085678">
    <property type="component" value="Unplaced"/>
</dbReference>
<accession>A0A2R2MKN6</accession>
<dbReference type="FunFam" id="3.40.50.300:FF:000919">
    <property type="entry name" value="Midasin"/>
    <property type="match status" value="1"/>
</dbReference>
<dbReference type="GO" id="GO:0000055">
    <property type="term" value="P:ribosomal large subunit export from nucleus"/>
    <property type="evidence" value="ECO:0007669"/>
    <property type="project" value="TreeGrafter"/>
</dbReference>
<dbReference type="RefSeq" id="XP_023930770.1">
    <property type="nucleotide sequence ID" value="XM_024075002.1"/>
</dbReference>
<dbReference type="GO" id="GO:0005524">
    <property type="term" value="F:ATP binding"/>
    <property type="evidence" value="ECO:0007669"/>
    <property type="project" value="UniProtKB-KW"/>
</dbReference>
<name>A0A2R2MKN6_LINAN</name>
<reference evidence="5" key="1">
    <citation type="submission" date="2025-08" db="UniProtKB">
        <authorList>
            <consortium name="RefSeq"/>
        </authorList>
    </citation>
    <scope>IDENTIFICATION</scope>
    <source>
        <tissue evidence="5">Gonads</tissue>
    </source>
</reference>
<dbReference type="GO" id="GO:0016887">
    <property type="term" value="F:ATP hydrolysis activity"/>
    <property type="evidence" value="ECO:0007669"/>
    <property type="project" value="InterPro"/>
</dbReference>
<dbReference type="GeneID" id="112041579"/>
<dbReference type="AlphaFoldDB" id="A0A2R2MKN6"/>
<feature type="non-terminal residue" evidence="5">
    <location>
        <position position="312"/>
    </location>
</feature>
<protein>
    <submittedName>
        <fullName evidence="5">Midasin-like</fullName>
    </submittedName>
</protein>
<dbReference type="PANTHER" id="PTHR48103:SF2">
    <property type="entry name" value="MIDASIN"/>
    <property type="match status" value="1"/>
</dbReference>
<evidence type="ECO:0000313" key="4">
    <source>
        <dbReference type="Proteomes" id="UP000085678"/>
    </source>
</evidence>
<feature type="domain" description="ATPase dynein-related AAA" evidence="3">
    <location>
        <begin position="85"/>
        <end position="179"/>
    </location>
</feature>
<dbReference type="InterPro" id="IPR027417">
    <property type="entry name" value="P-loop_NTPase"/>
</dbReference>
<dbReference type="STRING" id="7574.A0A2R2MKN6"/>
<organism evidence="4 5">
    <name type="scientific">Lingula anatina</name>
    <name type="common">Brachiopod</name>
    <name type="synonym">Lingula unguis</name>
    <dbReference type="NCBI Taxonomy" id="7574"/>
    <lineage>
        <taxon>Eukaryota</taxon>
        <taxon>Metazoa</taxon>
        <taxon>Spiralia</taxon>
        <taxon>Lophotrochozoa</taxon>
        <taxon>Brachiopoda</taxon>
        <taxon>Linguliformea</taxon>
        <taxon>Lingulata</taxon>
        <taxon>Lingulida</taxon>
        <taxon>Linguloidea</taxon>
        <taxon>Lingulidae</taxon>
        <taxon>Lingula</taxon>
    </lineage>
</organism>
<proteinExistence type="predicted"/>
<evidence type="ECO:0000259" key="3">
    <source>
        <dbReference type="Pfam" id="PF07728"/>
    </source>
</evidence>
<dbReference type="InterPro" id="IPR011704">
    <property type="entry name" value="ATPase_dyneun-rel_AAA"/>
</dbReference>
<dbReference type="Pfam" id="PF07728">
    <property type="entry name" value="AAA_5"/>
    <property type="match status" value="1"/>
</dbReference>
<keyword evidence="1" id="KW-0547">Nucleotide-binding</keyword>
<dbReference type="GO" id="GO:0005634">
    <property type="term" value="C:nucleus"/>
    <property type="evidence" value="ECO:0007669"/>
    <property type="project" value="TreeGrafter"/>
</dbReference>
<evidence type="ECO:0000256" key="1">
    <source>
        <dbReference type="ARBA" id="ARBA00022741"/>
    </source>
</evidence>
<dbReference type="SUPFAM" id="SSF52540">
    <property type="entry name" value="P-loop containing nucleoside triphosphate hydrolases"/>
    <property type="match status" value="1"/>
</dbReference>
<sequence length="312" mass="35014">MVKILLTIGSNPEENVQKSQTLLSLMAQYRENTYKDKGKGAQEEAEYVKGRFRILFKLLGQLQELQQSGDLQDLASELCVLEKKMTKENVSGVGGRFEWVDSQFVRALQSGDWLLIDNVNFCSPSVLDRLNALLEPNGVLSINERGVLDGEVPTIVPHPDFRLILAMDPKHGEISRAMRNRGVEIYILGEEEGVCYDDHDIKTMLHGLGLVGRVPCDTLMSIHMEIKENTSSFDRPSILSVLQAASLTVQNMERGVDLQGSLLLACTDVYVRCQKNFEDRQRARDLISAHVIALDMLKIEQREQRSALLEAG</sequence>
<dbReference type="OrthoDB" id="6151809at2759"/>
<dbReference type="GO" id="GO:0000027">
    <property type="term" value="P:ribosomal large subunit assembly"/>
    <property type="evidence" value="ECO:0007669"/>
    <property type="project" value="TreeGrafter"/>
</dbReference>
<evidence type="ECO:0000313" key="5">
    <source>
        <dbReference type="RefSeq" id="XP_023930770.1"/>
    </source>
</evidence>
<dbReference type="PANTHER" id="PTHR48103">
    <property type="entry name" value="MIDASIN-RELATED"/>
    <property type="match status" value="1"/>
</dbReference>